<dbReference type="Gene3D" id="2.10.90.10">
    <property type="entry name" value="Cystine-knot cytokines"/>
    <property type="match status" value="1"/>
</dbReference>
<comment type="subcellular location">
    <subcellularLocation>
        <location evidence="1">Secreted</location>
    </subcellularLocation>
</comment>
<evidence type="ECO:0000313" key="12">
    <source>
        <dbReference type="Ensembl" id="ENSMMDP00005007284.1"/>
    </source>
</evidence>
<keyword evidence="3" id="KW-0217">Developmental protein</keyword>
<evidence type="ECO:0000256" key="6">
    <source>
        <dbReference type="ARBA" id="ARBA00022729"/>
    </source>
</evidence>
<evidence type="ECO:0000313" key="13">
    <source>
        <dbReference type="Proteomes" id="UP000472263"/>
    </source>
</evidence>
<reference evidence="12" key="2">
    <citation type="submission" date="2025-08" db="UniProtKB">
        <authorList>
            <consortium name="Ensembl"/>
        </authorList>
    </citation>
    <scope>IDENTIFICATION</scope>
</reference>
<evidence type="ECO:0000256" key="4">
    <source>
        <dbReference type="ARBA" id="ARBA00022525"/>
    </source>
</evidence>
<dbReference type="PROSITE" id="PS51362">
    <property type="entry name" value="TGF_BETA_2"/>
    <property type="match status" value="1"/>
</dbReference>
<sequence length="116" mass="13527">LLEGVQHDRDRKGPLCKKVDMWVDFEKLGWSEWIVYPKRYNAYRCEGSCPTPLDETFTPTNHAYMQSLLKLHHPDRVPCPSCVPTRLAPLSMLYYENGKMVMRHHEGMVVEECGCQ</sequence>
<dbReference type="GO" id="GO:0005615">
    <property type="term" value="C:extracellular space"/>
    <property type="evidence" value="ECO:0007669"/>
    <property type="project" value="TreeGrafter"/>
</dbReference>
<dbReference type="SMART" id="SM00204">
    <property type="entry name" value="TGFB"/>
    <property type="match status" value="1"/>
</dbReference>
<keyword evidence="7 10" id="KW-0339">Growth factor</keyword>
<keyword evidence="8" id="KW-1015">Disulfide bond</keyword>
<dbReference type="FunFam" id="2.10.90.10:FF:000026">
    <property type="entry name" value="Nodal homolog 3-A"/>
    <property type="match status" value="1"/>
</dbReference>
<reference evidence="12" key="3">
    <citation type="submission" date="2025-09" db="UniProtKB">
        <authorList>
            <consortium name="Ensembl"/>
        </authorList>
    </citation>
    <scope>IDENTIFICATION</scope>
</reference>
<keyword evidence="4" id="KW-0964">Secreted</keyword>
<dbReference type="InterPro" id="IPR017948">
    <property type="entry name" value="TGFb_CS"/>
</dbReference>
<dbReference type="InterPro" id="IPR015615">
    <property type="entry name" value="TGF-beta-rel"/>
</dbReference>
<evidence type="ECO:0000256" key="7">
    <source>
        <dbReference type="ARBA" id="ARBA00023030"/>
    </source>
</evidence>
<keyword evidence="6" id="KW-0732">Signal</keyword>
<proteinExistence type="inferred from homology"/>
<evidence type="ECO:0000256" key="3">
    <source>
        <dbReference type="ARBA" id="ARBA00022473"/>
    </source>
</evidence>
<dbReference type="PANTHER" id="PTHR11848">
    <property type="entry name" value="TGF-BETA FAMILY"/>
    <property type="match status" value="1"/>
</dbReference>
<dbReference type="GO" id="GO:0007369">
    <property type="term" value="P:gastrulation"/>
    <property type="evidence" value="ECO:0007669"/>
    <property type="project" value="UniProtKB-ARBA"/>
</dbReference>
<dbReference type="PANTHER" id="PTHR11848:SF159">
    <property type="entry name" value="NODAL HOMOLOG"/>
    <property type="match status" value="1"/>
</dbReference>
<dbReference type="GO" id="GO:0008083">
    <property type="term" value="F:growth factor activity"/>
    <property type="evidence" value="ECO:0007669"/>
    <property type="project" value="UniProtKB-KW"/>
</dbReference>
<organism evidence="12 13">
    <name type="scientific">Myripristis murdjan</name>
    <name type="common">pinecone soldierfish</name>
    <dbReference type="NCBI Taxonomy" id="586833"/>
    <lineage>
        <taxon>Eukaryota</taxon>
        <taxon>Metazoa</taxon>
        <taxon>Chordata</taxon>
        <taxon>Craniata</taxon>
        <taxon>Vertebrata</taxon>
        <taxon>Euteleostomi</taxon>
        <taxon>Actinopterygii</taxon>
        <taxon>Neopterygii</taxon>
        <taxon>Teleostei</taxon>
        <taxon>Neoteleostei</taxon>
        <taxon>Acanthomorphata</taxon>
        <taxon>Holocentriformes</taxon>
        <taxon>Holocentridae</taxon>
        <taxon>Myripristis</taxon>
    </lineage>
</organism>
<dbReference type="GO" id="GO:0009888">
    <property type="term" value="P:tissue development"/>
    <property type="evidence" value="ECO:0007669"/>
    <property type="project" value="UniProtKB-ARBA"/>
</dbReference>
<dbReference type="GeneTree" id="ENSGT00940000163919"/>
<evidence type="ECO:0000256" key="10">
    <source>
        <dbReference type="RuleBase" id="RU000354"/>
    </source>
</evidence>
<dbReference type="CDD" id="cd13759">
    <property type="entry name" value="TGF_beta_NODAL"/>
    <property type="match status" value="1"/>
</dbReference>
<dbReference type="SUPFAM" id="SSF57501">
    <property type="entry name" value="Cystine-knot cytokines"/>
    <property type="match status" value="1"/>
</dbReference>
<evidence type="ECO:0000256" key="9">
    <source>
        <dbReference type="ARBA" id="ARBA00023180"/>
    </source>
</evidence>
<dbReference type="InterPro" id="IPR029034">
    <property type="entry name" value="Cystine-knot_cytokine"/>
</dbReference>
<dbReference type="GO" id="GO:0005125">
    <property type="term" value="F:cytokine activity"/>
    <property type="evidence" value="ECO:0007669"/>
    <property type="project" value="TreeGrafter"/>
</dbReference>
<evidence type="ECO:0000256" key="2">
    <source>
        <dbReference type="ARBA" id="ARBA00006656"/>
    </source>
</evidence>
<comment type="similarity">
    <text evidence="2 10">Belongs to the TGF-beta family.</text>
</comment>
<name>A0A667X421_9TELE</name>
<dbReference type="Ensembl" id="ENSMMDT00005007478.1">
    <property type="protein sequence ID" value="ENSMMDP00005007284.1"/>
    <property type="gene ID" value="ENSMMDG00005003965.1"/>
</dbReference>
<protein>
    <submittedName>
        <fullName evidence="12">Nodal-related 1</fullName>
    </submittedName>
</protein>
<keyword evidence="5" id="KW-0165">Cleavage on pair of basic residues</keyword>
<evidence type="ECO:0000256" key="5">
    <source>
        <dbReference type="ARBA" id="ARBA00022685"/>
    </source>
</evidence>
<dbReference type="InParanoid" id="A0A667X421"/>
<evidence type="ECO:0000259" key="11">
    <source>
        <dbReference type="PROSITE" id="PS51362"/>
    </source>
</evidence>
<dbReference type="Pfam" id="PF00019">
    <property type="entry name" value="TGF_beta"/>
    <property type="match status" value="1"/>
</dbReference>
<dbReference type="PRINTS" id="PR00669">
    <property type="entry name" value="INHIBINA"/>
</dbReference>
<keyword evidence="9" id="KW-0325">Glycoprotein</keyword>
<dbReference type="InterPro" id="IPR001839">
    <property type="entry name" value="TGF-b_C"/>
</dbReference>
<reference evidence="12" key="1">
    <citation type="submission" date="2019-06" db="EMBL/GenBank/DDBJ databases">
        <authorList>
            <consortium name="Wellcome Sanger Institute Data Sharing"/>
        </authorList>
    </citation>
    <scope>NUCLEOTIDE SEQUENCE [LARGE SCALE GENOMIC DNA]</scope>
</reference>
<feature type="domain" description="TGF-beta family profile" evidence="11">
    <location>
        <begin position="1"/>
        <end position="116"/>
    </location>
</feature>
<dbReference type="Proteomes" id="UP000472263">
    <property type="component" value="Chromosome 12"/>
</dbReference>
<evidence type="ECO:0000256" key="1">
    <source>
        <dbReference type="ARBA" id="ARBA00004613"/>
    </source>
</evidence>
<dbReference type="AlphaFoldDB" id="A0A667X421"/>
<accession>A0A667X421</accession>
<evidence type="ECO:0000256" key="8">
    <source>
        <dbReference type="ARBA" id="ARBA00023157"/>
    </source>
</evidence>
<keyword evidence="13" id="KW-1185">Reference proteome</keyword>
<dbReference type="PROSITE" id="PS00250">
    <property type="entry name" value="TGF_BETA_1"/>
    <property type="match status" value="1"/>
</dbReference>